<evidence type="ECO:0000256" key="1">
    <source>
        <dbReference type="ARBA" id="ARBA00022737"/>
    </source>
</evidence>
<keyword evidence="5" id="KW-1185">Reference proteome</keyword>
<feature type="signal peptide" evidence="2">
    <location>
        <begin position="1"/>
        <end position="23"/>
    </location>
</feature>
<organism evidence="4 5">
    <name type="scientific">Paraclostridium tenue</name>
    <dbReference type="NCBI Taxonomy" id="1737"/>
    <lineage>
        <taxon>Bacteria</taxon>
        <taxon>Bacillati</taxon>
        <taxon>Bacillota</taxon>
        <taxon>Clostridia</taxon>
        <taxon>Peptostreptococcales</taxon>
        <taxon>Peptostreptococcaceae</taxon>
        <taxon>Paraclostridium</taxon>
    </lineage>
</organism>
<dbReference type="InterPro" id="IPR032179">
    <property type="entry name" value="Cry22Aa_Ig-like"/>
</dbReference>
<dbReference type="Pfam" id="PF00395">
    <property type="entry name" value="SLH"/>
    <property type="match status" value="3"/>
</dbReference>
<feature type="domain" description="SLH" evidence="3">
    <location>
        <begin position="22"/>
        <end position="80"/>
    </location>
</feature>
<proteinExistence type="predicted"/>
<protein>
    <recommendedName>
        <fullName evidence="3">SLH domain-containing protein</fullName>
    </recommendedName>
</protein>
<reference evidence="5" key="1">
    <citation type="journal article" date="2019" name="Int. J. Syst. Evol. Microbiol.">
        <title>The Global Catalogue of Microorganisms (GCM) 10K type strain sequencing project: providing services to taxonomists for standard genome sequencing and annotation.</title>
        <authorList>
            <consortium name="The Broad Institute Genomics Platform"/>
            <consortium name="The Broad Institute Genome Sequencing Center for Infectious Disease"/>
            <person name="Wu L."/>
            <person name="Ma J."/>
        </authorList>
    </citation>
    <scope>NUCLEOTIDE SEQUENCE [LARGE SCALE GENOMIC DNA]</scope>
    <source>
        <strain evidence="5">JCM 6486</strain>
    </source>
</reference>
<dbReference type="Gene3D" id="2.60.40.10">
    <property type="entry name" value="Immunoglobulins"/>
    <property type="match status" value="4"/>
</dbReference>
<feature type="domain" description="SLH" evidence="3">
    <location>
        <begin position="81"/>
        <end position="144"/>
    </location>
</feature>
<dbReference type="PROSITE" id="PS51272">
    <property type="entry name" value="SLH"/>
    <property type="match status" value="3"/>
</dbReference>
<dbReference type="InterPro" id="IPR051465">
    <property type="entry name" value="Cell_Envelope_Struct_Comp"/>
</dbReference>
<evidence type="ECO:0000256" key="2">
    <source>
        <dbReference type="SAM" id="SignalP"/>
    </source>
</evidence>
<dbReference type="Pfam" id="PF16403">
    <property type="entry name" value="Bact_surface_Ig-like"/>
    <property type="match status" value="2"/>
</dbReference>
<name>A0ABP3XKD0_9FIRM</name>
<gene>
    <name evidence="4" type="ORF">GCM10008917_25980</name>
</gene>
<evidence type="ECO:0000259" key="3">
    <source>
        <dbReference type="PROSITE" id="PS51272"/>
    </source>
</evidence>
<sequence>MKKNLISTVALGMILSTTLSVHADNKVNDINGHWAHKEISQFIQNSYANGYEDNTFRPDNQITRAEFVKLVNKYFGFEDKGISNFKDINQKNWYYNDVCIAIKAGYINGYEDNTFRPNNLITREEAAKIIVSIKNQQDDTYDKLNTFPDKHLVSNWAKPYIEGAIENGYLKGDNLKNLRPTSRITRAESVTLLSRIENKVVANPVLDNEDVVKPVVKEQDNNELVQPKIDNKDEYPVLNYHLVSYHLLKGEVWNSKDRINANAFDKNHKPLEVHYEGNVDTNSPGYYTVKVSATDDEGRTTTKEAYVYIEDPSHAKNRHLYPQIISRDLVIKKGSNFDYKMLDASSSDVDGNDISNTITYKGNVDTSKEGRYPVFISAKDSKGLVSTLLVLVYVDDNEYPVNPDNEHPINPDDTLEPPYAKDKNYNGKPFIFIPEVEFNIARGSDWDNTNLDEVLKADAFDKNGKQLKVEYVGYVDTNVPGKYIITAMATDSEGRHSENEVVVFVRSSINRELLPSIEYSSKDIFLKLGDKFDYKMLGATAKDLLGNDISSSIEYSSKVDVNRPGRYPVVITATDSYGNSNSDVVVVYVQ</sequence>
<evidence type="ECO:0000313" key="4">
    <source>
        <dbReference type="EMBL" id="GAA0866046.1"/>
    </source>
</evidence>
<dbReference type="EMBL" id="BAAACP010000021">
    <property type="protein sequence ID" value="GAA0866046.1"/>
    <property type="molecule type" value="Genomic_DNA"/>
</dbReference>
<keyword evidence="2" id="KW-0732">Signal</keyword>
<feature type="domain" description="SLH" evidence="3">
    <location>
        <begin position="145"/>
        <end position="207"/>
    </location>
</feature>
<feature type="chain" id="PRO_5045242863" description="SLH domain-containing protein" evidence="2">
    <location>
        <begin position="24"/>
        <end position="590"/>
    </location>
</feature>
<dbReference type="RefSeq" id="WP_346046725.1">
    <property type="nucleotide sequence ID" value="NZ_BAAACP010000021.1"/>
</dbReference>
<dbReference type="InterPro" id="IPR001119">
    <property type="entry name" value="SLH_dom"/>
</dbReference>
<dbReference type="PANTHER" id="PTHR43308">
    <property type="entry name" value="OUTER MEMBRANE PROTEIN ALPHA-RELATED"/>
    <property type="match status" value="1"/>
</dbReference>
<evidence type="ECO:0000313" key="5">
    <source>
        <dbReference type="Proteomes" id="UP001400965"/>
    </source>
</evidence>
<dbReference type="Proteomes" id="UP001400965">
    <property type="component" value="Unassembled WGS sequence"/>
</dbReference>
<dbReference type="InterPro" id="IPR013783">
    <property type="entry name" value="Ig-like_fold"/>
</dbReference>
<comment type="caution">
    <text evidence="4">The sequence shown here is derived from an EMBL/GenBank/DDBJ whole genome shotgun (WGS) entry which is preliminary data.</text>
</comment>
<dbReference type="PANTHER" id="PTHR43308:SF5">
    <property type="entry name" value="S-LAYER PROTEIN _ PEPTIDOGLYCAN ENDO-BETA-N-ACETYLGLUCOSAMINIDASE"/>
    <property type="match status" value="1"/>
</dbReference>
<keyword evidence="1" id="KW-0677">Repeat</keyword>
<accession>A0ABP3XKD0</accession>